<feature type="non-terminal residue" evidence="2">
    <location>
        <position position="1"/>
    </location>
</feature>
<protein>
    <recommendedName>
        <fullName evidence="1">LigXa-like C-terminal domain-containing protein</fullName>
    </recommendedName>
</protein>
<dbReference type="EMBL" id="UINC01183098">
    <property type="protein sequence ID" value="SVD93669.1"/>
    <property type="molecule type" value="Genomic_DNA"/>
</dbReference>
<name>A0A382ZEM9_9ZZZZ</name>
<evidence type="ECO:0000259" key="1">
    <source>
        <dbReference type="Pfam" id="PF19301"/>
    </source>
</evidence>
<dbReference type="Pfam" id="PF19301">
    <property type="entry name" value="LigXa_C"/>
    <property type="match status" value="1"/>
</dbReference>
<dbReference type="AlphaFoldDB" id="A0A382ZEM9"/>
<dbReference type="SUPFAM" id="SSF55961">
    <property type="entry name" value="Bet v1-like"/>
    <property type="match status" value="1"/>
</dbReference>
<sequence>ERFQIAGNRRNDYLIDRGAQKAFVGGLGWSGMPGRGQDNGMTESMGVVYKRDQEHLGVTDAGIIRMRRILARASLAFREDGTPPPGVDTPELYKVRSVSTLVPNGVNGIEATQDLQWAQLAEEQAASG</sequence>
<accession>A0A382ZEM9</accession>
<reference evidence="2" key="1">
    <citation type="submission" date="2018-05" db="EMBL/GenBank/DDBJ databases">
        <authorList>
            <person name="Lanie J.A."/>
            <person name="Ng W.-L."/>
            <person name="Kazmierczak K.M."/>
            <person name="Andrzejewski T.M."/>
            <person name="Davidsen T.M."/>
            <person name="Wayne K.J."/>
            <person name="Tettelin H."/>
            <person name="Glass J.I."/>
            <person name="Rusch D."/>
            <person name="Podicherti R."/>
            <person name="Tsui H.-C.T."/>
            <person name="Winkler M.E."/>
        </authorList>
    </citation>
    <scope>NUCLEOTIDE SEQUENCE</scope>
</reference>
<gene>
    <name evidence="2" type="ORF">METZ01_LOCUS446523</name>
</gene>
<dbReference type="InterPro" id="IPR045623">
    <property type="entry name" value="LigXa_C"/>
</dbReference>
<feature type="domain" description="LigXa-like C-terminal" evidence="1">
    <location>
        <begin position="3"/>
        <end position="119"/>
    </location>
</feature>
<evidence type="ECO:0000313" key="2">
    <source>
        <dbReference type="EMBL" id="SVD93669.1"/>
    </source>
</evidence>
<proteinExistence type="predicted"/>
<organism evidence="2">
    <name type="scientific">marine metagenome</name>
    <dbReference type="NCBI Taxonomy" id="408172"/>
    <lineage>
        <taxon>unclassified sequences</taxon>
        <taxon>metagenomes</taxon>
        <taxon>ecological metagenomes</taxon>
    </lineage>
</organism>